<evidence type="ECO:0000256" key="2">
    <source>
        <dbReference type="PROSITE-ProRule" id="PRU00192"/>
    </source>
</evidence>
<evidence type="ECO:0000313" key="7">
    <source>
        <dbReference type="EMBL" id="KAJ8390253.1"/>
    </source>
</evidence>
<feature type="compositionally biased region" description="Polar residues" evidence="4">
    <location>
        <begin position="70"/>
        <end position="79"/>
    </location>
</feature>
<feature type="domain" description="SH3" evidence="5">
    <location>
        <begin position="850"/>
        <end position="917"/>
    </location>
</feature>
<feature type="region of interest" description="Disordered" evidence="4">
    <location>
        <begin position="70"/>
        <end position="159"/>
    </location>
</feature>
<dbReference type="InterPro" id="IPR013783">
    <property type="entry name" value="Ig-like_fold"/>
</dbReference>
<dbReference type="PANTHER" id="PTHR36866">
    <property type="entry name" value="CHROMOSOME 4 OPEN READING FRAME 50"/>
    <property type="match status" value="1"/>
</dbReference>
<feature type="compositionally biased region" description="Basic and acidic residues" evidence="4">
    <location>
        <begin position="619"/>
        <end position="628"/>
    </location>
</feature>
<dbReference type="SMART" id="SM00326">
    <property type="entry name" value="SH3"/>
    <property type="match status" value="2"/>
</dbReference>
<evidence type="ECO:0000256" key="4">
    <source>
        <dbReference type="SAM" id="MobiDB-lite"/>
    </source>
</evidence>
<dbReference type="Pfam" id="PF25523">
    <property type="entry name" value="Ig_RIMBP2"/>
    <property type="match status" value="1"/>
</dbReference>
<evidence type="ECO:0000256" key="1">
    <source>
        <dbReference type="ARBA" id="ARBA00022443"/>
    </source>
</evidence>
<keyword evidence="3" id="KW-0175">Coiled coil</keyword>
<keyword evidence="1 2" id="KW-0728">SH3 domain</keyword>
<dbReference type="AlphaFoldDB" id="A0AAD7WB66"/>
<protein>
    <submittedName>
        <fullName evidence="7">Uncharacterized protein</fullName>
    </submittedName>
</protein>
<name>A0AAD7WB66_9TELE</name>
<keyword evidence="8" id="KW-1185">Reference proteome</keyword>
<dbReference type="InterPro" id="IPR032771">
    <property type="entry name" value="DUF4527"/>
</dbReference>
<dbReference type="InterPro" id="IPR036028">
    <property type="entry name" value="SH3-like_dom_sf"/>
</dbReference>
<dbReference type="PROSITE" id="PS50853">
    <property type="entry name" value="FN3"/>
    <property type="match status" value="1"/>
</dbReference>
<dbReference type="Pfam" id="PF07653">
    <property type="entry name" value="SH3_2"/>
    <property type="match status" value="1"/>
</dbReference>
<dbReference type="EMBL" id="JAINUG010000171">
    <property type="protein sequence ID" value="KAJ8390253.1"/>
    <property type="molecule type" value="Genomic_DNA"/>
</dbReference>
<dbReference type="SUPFAM" id="SSF49265">
    <property type="entry name" value="Fibronectin type III"/>
    <property type="match status" value="1"/>
</dbReference>
<feature type="compositionally biased region" description="Polar residues" evidence="4">
    <location>
        <begin position="574"/>
        <end position="592"/>
    </location>
</feature>
<feature type="compositionally biased region" description="Polar residues" evidence="4">
    <location>
        <begin position="139"/>
        <end position="149"/>
    </location>
</feature>
<dbReference type="PANTHER" id="PTHR36866:SF1">
    <property type="entry name" value="GENE 1043-RELATED"/>
    <property type="match status" value="1"/>
</dbReference>
<feature type="region of interest" description="Disordered" evidence="4">
    <location>
        <begin position="574"/>
        <end position="710"/>
    </location>
</feature>
<evidence type="ECO:0000259" key="5">
    <source>
        <dbReference type="PROSITE" id="PS50002"/>
    </source>
</evidence>
<dbReference type="Pfam" id="PF15030">
    <property type="entry name" value="DUF4527"/>
    <property type="match status" value="1"/>
</dbReference>
<accession>A0AAD7WB66</accession>
<dbReference type="SUPFAM" id="SSF50044">
    <property type="entry name" value="SH3-domain"/>
    <property type="match status" value="2"/>
</dbReference>
<comment type="caution">
    <text evidence="7">The sequence shown here is derived from an EMBL/GenBank/DDBJ whole genome shotgun (WGS) entry which is preliminary data.</text>
</comment>
<feature type="compositionally biased region" description="Basic and acidic residues" evidence="4">
    <location>
        <begin position="117"/>
        <end position="129"/>
    </location>
</feature>
<feature type="coiled-coil region" evidence="3">
    <location>
        <begin position="192"/>
        <end position="274"/>
    </location>
</feature>
<feature type="region of interest" description="Disordered" evidence="4">
    <location>
        <begin position="921"/>
        <end position="961"/>
    </location>
</feature>
<evidence type="ECO:0000313" key="8">
    <source>
        <dbReference type="Proteomes" id="UP001221898"/>
    </source>
</evidence>
<feature type="compositionally biased region" description="Basic residues" evidence="4">
    <location>
        <begin position="951"/>
        <end position="961"/>
    </location>
</feature>
<organism evidence="7 8">
    <name type="scientific">Aldrovandia affinis</name>
    <dbReference type="NCBI Taxonomy" id="143900"/>
    <lineage>
        <taxon>Eukaryota</taxon>
        <taxon>Metazoa</taxon>
        <taxon>Chordata</taxon>
        <taxon>Craniata</taxon>
        <taxon>Vertebrata</taxon>
        <taxon>Euteleostomi</taxon>
        <taxon>Actinopterygii</taxon>
        <taxon>Neopterygii</taxon>
        <taxon>Teleostei</taxon>
        <taxon>Notacanthiformes</taxon>
        <taxon>Halosauridae</taxon>
        <taxon>Aldrovandia</taxon>
    </lineage>
</organism>
<dbReference type="InterPro" id="IPR003961">
    <property type="entry name" value="FN3_dom"/>
</dbReference>
<dbReference type="InterPro" id="IPR001452">
    <property type="entry name" value="SH3_domain"/>
</dbReference>
<feature type="domain" description="Fibronectin type-III" evidence="6">
    <location>
        <begin position="710"/>
        <end position="809"/>
    </location>
</feature>
<dbReference type="InterPro" id="IPR036116">
    <property type="entry name" value="FN3_sf"/>
</dbReference>
<evidence type="ECO:0000259" key="6">
    <source>
        <dbReference type="PROSITE" id="PS50853"/>
    </source>
</evidence>
<proteinExistence type="predicted"/>
<dbReference type="Gene3D" id="2.30.30.40">
    <property type="entry name" value="SH3 Domains"/>
    <property type="match status" value="2"/>
</dbReference>
<sequence length="961" mass="105870">MQEERSRLQREADALRTERADLLGNIRTLGEKNKDLSVKMVALEGGGREVSERDAWLCEEVDSLRRENEALSNQIQAIETKQDNEASKPADSSTPEDGELQTAKDAPRAGSVVTQRTEQDSQEMPKELKSSCQPMDVPQDTTTKDTAQFQRRKTAPEITQKSQATVFSYKTVSLGSTIQEQPSATGDDGNLRRELETMATELKRCRQELEKTKAEAQKWYRELGLAESKGEEAVKRASQAVNEAMRMRECVKEAEEMKRENDRLRGEIGEVRGRVAHLERGQSDSVSLNSQQEEQLTLLKSQLSAKFAAEEELRAENKILKGQQGKLEDQSDTVRALKARYDDIRHQFDELLLKKTQTDLDMAPLKAKLSCVVQKCQERNSLIVQMVRALRRYGCIDCALTQEAEDLVNDTALLEYSSTFSPAVSRTQDACKNIWETRKMNEEEGSVQHSLPSRWGNLSDVDSSLRFRLCVAKADYCPSPDMPQTMLPTLPLSAGEAVQVTGVPDSRGLYHAEVKGEAGLVPARFLEEREDLHHQTLPSAGSCVGLSSRLTSPEKIINLHHQLQQSHFSNYQIASAAGSDSSPETDRSSFSSPCPPRHASSDLSDVPQPTRRASVSQERGGEGLEQEQRQLQARGGGLGEPARGGVRDTAAVPNSTWASRGESDVCTPPAARRSDPSELSMPKSHSKDARGVFSNTALPESRSTRTKPEPPAAVVSLEVIKTVGQSSLMIGWDRPPLDELGCSNGTFVYGYRIYVDGEFHKSVMSSACTKAVLENLDLSVPVHISVQTLGSNGLFAEKVHVLYKSSGPPAGSAPPTPDLRTPPLHRQSGTTQPIIYRSLQLKPTSPKSALKPMMFVAVYNYSPLKDSPNIHPSRELAFREGDTVWVFGTPRRDGFCEAEVNGRRGLAPVAFLEEIPMGPPKTMPEDMAGSGADDVPRPTSCSPCPPTAPPLHRRKAPVRRL</sequence>
<dbReference type="InterPro" id="IPR057884">
    <property type="entry name" value="FN3_RIM-BP1/2/3"/>
</dbReference>
<dbReference type="Proteomes" id="UP001221898">
    <property type="component" value="Unassembled WGS sequence"/>
</dbReference>
<reference evidence="7" key="1">
    <citation type="journal article" date="2023" name="Science">
        <title>Genome structures resolve the early diversification of teleost fishes.</title>
        <authorList>
            <person name="Parey E."/>
            <person name="Louis A."/>
            <person name="Montfort J."/>
            <person name="Bouchez O."/>
            <person name="Roques C."/>
            <person name="Iampietro C."/>
            <person name="Lluch J."/>
            <person name="Castinel A."/>
            <person name="Donnadieu C."/>
            <person name="Desvignes T."/>
            <person name="Floi Bucao C."/>
            <person name="Jouanno E."/>
            <person name="Wen M."/>
            <person name="Mejri S."/>
            <person name="Dirks R."/>
            <person name="Jansen H."/>
            <person name="Henkel C."/>
            <person name="Chen W.J."/>
            <person name="Zahm M."/>
            <person name="Cabau C."/>
            <person name="Klopp C."/>
            <person name="Thompson A.W."/>
            <person name="Robinson-Rechavi M."/>
            <person name="Braasch I."/>
            <person name="Lecointre G."/>
            <person name="Bobe J."/>
            <person name="Postlethwait J.H."/>
            <person name="Berthelot C."/>
            <person name="Roest Crollius H."/>
            <person name="Guiguen Y."/>
        </authorList>
    </citation>
    <scope>NUCLEOTIDE SEQUENCE</scope>
    <source>
        <strain evidence="7">NC1722</strain>
    </source>
</reference>
<gene>
    <name evidence="7" type="ORF">AAFF_G00108220</name>
</gene>
<feature type="region of interest" description="Disordered" evidence="4">
    <location>
        <begin position="806"/>
        <end position="827"/>
    </location>
</feature>
<evidence type="ECO:0000256" key="3">
    <source>
        <dbReference type="SAM" id="Coils"/>
    </source>
</evidence>
<feature type="coiled-coil region" evidence="3">
    <location>
        <begin position="310"/>
        <end position="354"/>
    </location>
</feature>
<dbReference type="PROSITE" id="PS50002">
    <property type="entry name" value="SH3"/>
    <property type="match status" value="1"/>
</dbReference>
<dbReference type="Gene3D" id="2.60.40.10">
    <property type="entry name" value="Immunoglobulins"/>
    <property type="match status" value="1"/>
</dbReference>